<organism evidence="2 3">
    <name type="scientific">Fluctibacter corallii</name>
    <dbReference type="NCBI Taxonomy" id="2984329"/>
    <lineage>
        <taxon>Bacteria</taxon>
        <taxon>Pseudomonadati</taxon>
        <taxon>Pseudomonadota</taxon>
        <taxon>Gammaproteobacteria</taxon>
        <taxon>Alteromonadales</taxon>
        <taxon>Alteromonadaceae</taxon>
        <taxon>Fluctibacter</taxon>
    </lineage>
</organism>
<feature type="transmembrane region" description="Helical" evidence="1">
    <location>
        <begin position="338"/>
        <end position="360"/>
    </location>
</feature>
<feature type="transmembrane region" description="Helical" evidence="1">
    <location>
        <begin position="213"/>
        <end position="236"/>
    </location>
</feature>
<evidence type="ECO:0000256" key="1">
    <source>
        <dbReference type="SAM" id="Phobius"/>
    </source>
</evidence>
<feature type="transmembrane region" description="Helical" evidence="1">
    <location>
        <begin position="366"/>
        <end position="387"/>
    </location>
</feature>
<keyword evidence="1" id="KW-0812">Transmembrane</keyword>
<dbReference type="InterPro" id="IPR010266">
    <property type="entry name" value="NnrS"/>
</dbReference>
<evidence type="ECO:0000313" key="2">
    <source>
        <dbReference type="EMBL" id="MCV2883586.1"/>
    </source>
</evidence>
<feature type="transmembrane region" description="Helical" evidence="1">
    <location>
        <begin position="147"/>
        <end position="167"/>
    </location>
</feature>
<reference evidence="2 3" key="1">
    <citation type="submission" date="2022-10" db="EMBL/GenBank/DDBJ databases">
        <title>Aestuariibacter sp. AA17 isolated from Montipora capitata coral fragment.</title>
        <authorList>
            <person name="Emsley S.A."/>
            <person name="Pfannmuller K.M."/>
            <person name="Loughran R.M."/>
            <person name="Shlafstein M."/>
            <person name="Papke E."/>
            <person name="Saw J.H."/>
            <person name="Ushijima B."/>
            <person name="Videau P."/>
        </authorList>
    </citation>
    <scope>NUCLEOTIDE SEQUENCE [LARGE SCALE GENOMIC DNA]</scope>
    <source>
        <strain evidence="2 3">AA17</strain>
    </source>
</reference>
<feature type="transmembrane region" description="Helical" evidence="1">
    <location>
        <begin position="91"/>
        <end position="108"/>
    </location>
</feature>
<dbReference type="RefSeq" id="WP_263710782.1">
    <property type="nucleotide sequence ID" value="NZ_JAOWKX010000001.1"/>
</dbReference>
<dbReference type="Proteomes" id="UP001652504">
    <property type="component" value="Unassembled WGS sequence"/>
</dbReference>
<feature type="transmembrane region" description="Helical" evidence="1">
    <location>
        <begin position="21"/>
        <end position="43"/>
    </location>
</feature>
<feature type="transmembrane region" description="Helical" evidence="1">
    <location>
        <begin position="179"/>
        <end position="201"/>
    </location>
</feature>
<feature type="transmembrane region" description="Helical" evidence="1">
    <location>
        <begin position="307"/>
        <end position="326"/>
    </location>
</feature>
<protein>
    <submittedName>
        <fullName evidence="2">NnrS family protein</fullName>
    </submittedName>
</protein>
<accession>A0ABT3A4I9</accession>
<feature type="transmembrane region" description="Helical" evidence="1">
    <location>
        <begin position="271"/>
        <end position="295"/>
    </location>
</feature>
<feature type="transmembrane region" description="Helical" evidence="1">
    <location>
        <begin position="63"/>
        <end position="84"/>
    </location>
</feature>
<keyword evidence="3" id="KW-1185">Reference proteome</keyword>
<proteinExistence type="predicted"/>
<evidence type="ECO:0000313" key="3">
    <source>
        <dbReference type="Proteomes" id="UP001652504"/>
    </source>
</evidence>
<comment type="caution">
    <text evidence="2">The sequence shown here is derived from an EMBL/GenBank/DDBJ whole genome shotgun (WGS) entry which is preliminary data.</text>
</comment>
<keyword evidence="1" id="KW-1133">Transmembrane helix</keyword>
<gene>
    <name evidence="2" type="ORF">OE749_02590</name>
</gene>
<feature type="transmembrane region" description="Helical" evidence="1">
    <location>
        <begin position="114"/>
        <end position="135"/>
    </location>
</feature>
<dbReference type="Pfam" id="PF05940">
    <property type="entry name" value="NnrS"/>
    <property type="match status" value="1"/>
</dbReference>
<dbReference type="EMBL" id="JAOWKX010000001">
    <property type="protein sequence ID" value="MCV2883586.1"/>
    <property type="molecule type" value="Genomic_DNA"/>
</dbReference>
<sequence length="400" mass="43763">MLQITDLQQEQKIAPLLRLGFRPFFLFGAVLAFTTVLYWAGFLQGHVSWIPSVNPIWWHGHEMLFGFLPAIIAGFLLTAVQNWTGIPGIRAGKLGALFALWVTARVLLFTDLGISMFAIMIIDVGFLLASAAVLAQPVLKIKQYRNLVFVPLLTLMAVANVVSYLPLLGLDAKFQQQGFYGMAMLVTMLVSLLGGRVVPFFTANGTGNSRLPVIMLLEVLSVVSVFTLFLYFISGVSLPPEFIAAVCFVGAIAQSLRWLRWRPFTTGQVPLLWSLHSSYVFIPIGLALMGIALLFPERFVLGHALHALTVGAMGGMILAMMARVSLGHTGRQLGAGGLMQGAFVLVVLAASLRSVGMFFWPQYSDVLLQAASLFWCLSFAAYVYIYWPILSAPRVDGKPG</sequence>
<keyword evidence="1" id="KW-0472">Membrane</keyword>
<name>A0ABT3A4I9_9ALTE</name>
<feature type="transmembrane region" description="Helical" evidence="1">
    <location>
        <begin position="242"/>
        <end position="259"/>
    </location>
</feature>